<dbReference type="Proteomes" id="UP000050790">
    <property type="component" value="Unassembled WGS sequence"/>
</dbReference>
<dbReference type="GO" id="GO:0033116">
    <property type="term" value="C:endoplasmic reticulum-Golgi intermediate compartment membrane"/>
    <property type="evidence" value="ECO:0007669"/>
    <property type="project" value="UniProtKB-SubCell"/>
</dbReference>
<evidence type="ECO:0000313" key="12">
    <source>
        <dbReference type="WBParaSite" id="SMRG1_42780.2"/>
    </source>
</evidence>
<evidence type="ECO:0000259" key="9">
    <source>
        <dbReference type="Pfam" id="PF07970"/>
    </source>
</evidence>
<dbReference type="PANTHER" id="PTHR10984:SF25">
    <property type="entry name" value="ENDOPLASMIC RETICULUM-GOLGI INTERMEDIATE COMPARTMENT PROTEIN 3"/>
    <property type="match status" value="1"/>
</dbReference>
<keyword evidence="5 8" id="KW-1133">Transmembrane helix</keyword>
<dbReference type="InterPro" id="IPR045888">
    <property type="entry name" value="Erv"/>
</dbReference>
<evidence type="ECO:0000256" key="8">
    <source>
        <dbReference type="SAM" id="Phobius"/>
    </source>
</evidence>
<evidence type="ECO:0000256" key="4">
    <source>
        <dbReference type="ARBA" id="ARBA00022692"/>
    </source>
</evidence>
<evidence type="ECO:0000313" key="11">
    <source>
        <dbReference type="Proteomes" id="UP000050790"/>
    </source>
</evidence>
<evidence type="ECO:0000256" key="5">
    <source>
        <dbReference type="ARBA" id="ARBA00022989"/>
    </source>
</evidence>
<dbReference type="GO" id="GO:0005789">
    <property type="term" value="C:endoplasmic reticulum membrane"/>
    <property type="evidence" value="ECO:0007669"/>
    <property type="project" value="TreeGrafter"/>
</dbReference>
<dbReference type="InterPro" id="IPR012936">
    <property type="entry name" value="Erv_C"/>
</dbReference>
<feature type="domain" description="Endoplasmic reticulum vesicle transporter N-terminal" evidence="10">
    <location>
        <begin position="4"/>
        <end position="93"/>
    </location>
</feature>
<dbReference type="Pfam" id="PF07970">
    <property type="entry name" value="COPIIcoated_ERV"/>
    <property type="match status" value="1"/>
</dbReference>
<evidence type="ECO:0000256" key="1">
    <source>
        <dbReference type="ARBA" id="ARBA00004257"/>
    </source>
</evidence>
<feature type="transmembrane region" description="Helical" evidence="8">
    <location>
        <begin position="357"/>
        <end position="383"/>
    </location>
</feature>
<evidence type="ECO:0000259" key="10">
    <source>
        <dbReference type="Pfam" id="PF13850"/>
    </source>
</evidence>
<sequence>MKSLQNFDAFAKPLKDFRIKTLSGALVSIISSLIIGILFTSELLSFTRTRSKQEIIVDVNRGEKMSIYLDITLNFIPCRFLSLDTMDTTGAQQLNVMHEVYKTSVSVDGTPLSDSVRHAVNDASAIATTRDPNYCGSCYGAESPSRKCCNTCEEVQMAYNEMRWVLVNISAFEQCRKENWNEIKQKIGNEGCRIHGNLTVNRVGGAFHIAPGHSYTENHAHFHSFQSLGPVQFNVSHSIGELRFGDSYPGQVNPLDGTKMAVQPHSQMFIYYLKLVPTMYTGINRNIKEYENKQSKINTKYYDVENLESTVITNQYSATWHSKGTPLSGDGQGLPGIFFNYEIAPLLVKITEEKKSFIHFLTNTCAIVGGVFTVASLLDAFIYHSTCILRNRHHRN</sequence>
<evidence type="ECO:0000256" key="3">
    <source>
        <dbReference type="ARBA" id="ARBA00005648"/>
    </source>
</evidence>
<dbReference type="GO" id="GO:0000139">
    <property type="term" value="C:Golgi membrane"/>
    <property type="evidence" value="ECO:0007669"/>
    <property type="project" value="TreeGrafter"/>
</dbReference>
<dbReference type="PANTHER" id="PTHR10984">
    <property type="entry name" value="ENDOPLASMIC RETICULUM-GOLGI INTERMEDIATE COMPARTMENT PROTEIN"/>
    <property type="match status" value="1"/>
</dbReference>
<evidence type="ECO:0000256" key="6">
    <source>
        <dbReference type="ARBA" id="ARBA00023136"/>
    </source>
</evidence>
<accession>A0AA84ZRT5</accession>
<dbReference type="AlphaFoldDB" id="A0AA84ZRT5"/>
<reference evidence="12" key="1">
    <citation type="submission" date="2023-11" db="UniProtKB">
        <authorList>
            <consortium name="WormBaseParasite"/>
        </authorList>
    </citation>
    <scope>IDENTIFICATION</scope>
</reference>
<dbReference type="WBParaSite" id="SMRG1_42780.2">
    <property type="protein sequence ID" value="SMRG1_42780.2"/>
    <property type="gene ID" value="SMRG1_42780"/>
</dbReference>
<comment type="similarity">
    <text evidence="3">Belongs to the ERGIC family.</text>
</comment>
<evidence type="ECO:0000256" key="2">
    <source>
        <dbReference type="ARBA" id="ARBA00004457"/>
    </source>
</evidence>
<dbReference type="GO" id="GO:0006890">
    <property type="term" value="P:retrograde vesicle-mediated transport, Golgi to endoplasmic reticulum"/>
    <property type="evidence" value="ECO:0007669"/>
    <property type="project" value="TreeGrafter"/>
</dbReference>
<proteinExistence type="inferred from homology"/>
<dbReference type="GO" id="GO:0006888">
    <property type="term" value="P:endoplasmic reticulum to Golgi vesicle-mediated transport"/>
    <property type="evidence" value="ECO:0007669"/>
    <property type="project" value="TreeGrafter"/>
</dbReference>
<name>A0AA84ZRT5_9TREM</name>
<keyword evidence="6 8" id="KW-0472">Membrane</keyword>
<dbReference type="GO" id="GO:0030134">
    <property type="term" value="C:COPII-coated ER to Golgi transport vesicle"/>
    <property type="evidence" value="ECO:0007669"/>
    <property type="project" value="TreeGrafter"/>
</dbReference>
<protein>
    <recommendedName>
        <fullName evidence="7">Endoplasmic reticulum-Golgi intermediate compartment protein 3</fullName>
    </recommendedName>
</protein>
<keyword evidence="4 8" id="KW-0812">Transmembrane</keyword>
<dbReference type="Pfam" id="PF13850">
    <property type="entry name" value="ERGIC_N"/>
    <property type="match status" value="1"/>
</dbReference>
<organism evidence="11 12">
    <name type="scientific">Schistosoma margrebowiei</name>
    <dbReference type="NCBI Taxonomy" id="48269"/>
    <lineage>
        <taxon>Eukaryota</taxon>
        <taxon>Metazoa</taxon>
        <taxon>Spiralia</taxon>
        <taxon>Lophotrochozoa</taxon>
        <taxon>Platyhelminthes</taxon>
        <taxon>Trematoda</taxon>
        <taxon>Digenea</taxon>
        <taxon>Strigeidida</taxon>
        <taxon>Schistosomatoidea</taxon>
        <taxon>Schistosomatidae</taxon>
        <taxon>Schistosoma</taxon>
    </lineage>
</organism>
<comment type="subcellular location">
    <subcellularLocation>
        <location evidence="2">Endoplasmic reticulum-Golgi intermediate compartment membrane</location>
        <topology evidence="2">Multi-pass membrane protein</topology>
    </subcellularLocation>
    <subcellularLocation>
        <location evidence="1">Golgi apparatus</location>
        <location evidence="1">cis-Golgi network membrane</location>
        <topology evidence="1">Multi-pass membrane protein</topology>
    </subcellularLocation>
</comment>
<feature type="domain" description="Endoplasmic reticulum vesicle transporter C-terminal" evidence="9">
    <location>
        <begin position="138"/>
        <end position="379"/>
    </location>
</feature>
<dbReference type="InterPro" id="IPR039542">
    <property type="entry name" value="Erv_N"/>
</dbReference>
<evidence type="ECO:0000256" key="7">
    <source>
        <dbReference type="ARBA" id="ARBA00040493"/>
    </source>
</evidence>
<feature type="transmembrane region" description="Helical" evidence="8">
    <location>
        <begin position="21"/>
        <end position="40"/>
    </location>
</feature>